<evidence type="ECO:0000256" key="1">
    <source>
        <dbReference type="SAM" id="SignalP"/>
    </source>
</evidence>
<feature type="chain" id="PRO_5020501057" evidence="1">
    <location>
        <begin position="18"/>
        <end position="191"/>
    </location>
</feature>
<gene>
    <name evidence="2" type="ORF">E2L08_03830</name>
</gene>
<protein>
    <submittedName>
        <fullName evidence="2">DUF4893 domain-containing protein</fullName>
    </submittedName>
</protein>
<organism evidence="2 3">
    <name type="scientific">Palleronia sediminis</name>
    <dbReference type="NCBI Taxonomy" id="2547833"/>
    <lineage>
        <taxon>Bacteria</taxon>
        <taxon>Pseudomonadati</taxon>
        <taxon>Pseudomonadota</taxon>
        <taxon>Alphaproteobacteria</taxon>
        <taxon>Rhodobacterales</taxon>
        <taxon>Roseobacteraceae</taxon>
        <taxon>Palleronia</taxon>
    </lineage>
</organism>
<dbReference type="Pfam" id="PF16233">
    <property type="entry name" value="DUF4893"/>
    <property type="match status" value="1"/>
</dbReference>
<dbReference type="OrthoDB" id="9153930at2"/>
<proteinExistence type="predicted"/>
<dbReference type="AlphaFoldDB" id="A0A4R6AFK6"/>
<dbReference type="RefSeq" id="WP_133395744.1">
    <property type="nucleotide sequence ID" value="NZ_SNAA01000003.1"/>
</dbReference>
<keyword evidence="3" id="KW-1185">Reference proteome</keyword>
<keyword evidence="1" id="KW-0732">Signal</keyword>
<evidence type="ECO:0000313" key="2">
    <source>
        <dbReference type="EMBL" id="TDL81794.1"/>
    </source>
</evidence>
<accession>A0A4R6AFK6</accession>
<comment type="caution">
    <text evidence="2">The sequence shown here is derived from an EMBL/GenBank/DDBJ whole genome shotgun (WGS) entry which is preliminary data.</text>
</comment>
<dbReference type="InterPro" id="IPR032609">
    <property type="entry name" value="DUF4893"/>
</dbReference>
<reference evidence="2 3" key="1">
    <citation type="submission" date="2019-03" db="EMBL/GenBank/DDBJ databases">
        <title>Primorskyibacter sp. SS33 isolated from sediments.</title>
        <authorList>
            <person name="Xunke S."/>
        </authorList>
    </citation>
    <scope>NUCLEOTIDE SEQUENCE [LARGE SCALE GENOMIC DNA]</scope>
    <source>
        <strain evidence="2 3">SS33</strain>
    </source>
</reference>
<sequence>MRRALALCLAVAGPVAAAPALDPADLSRLDRFDEAAGEGLLAALSGGAQGDLALLTEALSGRAGPPAPSGDWSCRTIRLGGVAPLAVFAPFACRIEITGPTEWRFEKLTGSERSRGVIALTEGRAIYRGAGFTGDAPAGDYADLPEGLGLSAPGETHRQVAVFEQTGPDAARLMFPFPVPGATFDILYLTR</sequence>
<evidence type="ECO:0000313" key="3">
    <source>
        <dbReference type="Proteomes" id="UP000295701"/>
    </source>
</evidence>
<name>A0A4R6AFK6_9RHOB</name>
<feature type="signal peptide" evidence="1">
    <location>
        <begin position="1"/>
        <end position="17"/>
    </location>
</feature>
<dbReference type="Proteomes" id="UP000295701">
    <property type="component" value="Unassembled WGS sequence"/>
</dbReference>
<dbReference type="EMBL" id="SNAA01000003">
    <property type="protein sequence ID" value="TDL81794.1"/>
    <property type="molecule type" value="Genomic_DNA"/>
</dbReference>